<dbReference type="Gene3D" id="4.10.240.10">
    <property type="entry name" value="Zn(2)-C6 fungal-type DNA-binding domain"/>
    <property type="match status" value="1"/>
</dbReference>
<reference evidence="3" key="1">
    <citation type="submission" date="2021-06" db="EMBL/GenBank/DDBJ databases">
        <authorList>
            <person name="Kallberg Y."/>
            <person name="Tangrot J."/>
            <person name="Rosling A."/>
        </authorList>
    </citation>
    <scope>NUCLEOTIDE SEQUENCE</scope>
    <source>
        <strain evidence="3">CL551</strain>
    </source>
</reference>
<feature type="domain" description="Zn(2)-C6 fungal-type" evidence="2">
    <location>
        <begin position="11"/>
        <end position="40"/>
    </location>
</feature>
<dbReference type="PROSITE" id="PS00463">
    <property type="entry name" value="ZN2_CY6_FUNGAL_1"/>
    <property type="match status" value="1"/>
</dbReference>
<sequence>MTKEKAKYSKACLLCSRRHQKCDDQKPCNRCIKHNKTCTKVTKIVEVTFPPPTQPVSQNSNLETPLSPPSSAPLEPLF</sequence>
<evidence type="ECO:0000259" key="2">
    <source>
        <dbReference type="PROSITE" id="PS50048"/>
    </source>
</evidence>
<comment type="caution">
    <text evidence="3">The sequence shown here is derived from an EMBL/GenBank/DDBJ whole genome shotgun (WGS) entry which is preliminary data.</text>
</comment>
<dbReference type="GO" id="GO:0000981">
    <property type="term" value="F:DNA-binding transcription factor activity, RNA polymerase II-specific"/>
    <property type="evidence" value="ECO:0007669"/>
    <property type="project" value="InterPro"/>
</dbReference>
<dbReference type="InterPro" id="IPR001138">
    <property type="entry name" value="Zn2Cys6_DnaBD"/>
</dbReference>
<feature type="non-terminal residue" evidence="3">
    <location>
        <position position="78"/>
    </location>
</feature>
<keyword evidence="4" id="KW-1185">Reference proteome</keyword>
<organism evidence="3 4">
    <name type="scientific">Acaulospora morrowiae</name>
    <dbReference type="NCBI Taxonomy" id="94023"/>
    <lineage>
        <taxon>Eukaryota</taxon>
        <taxon>Fungi</taxon>
        <taxon>Fungi incertae sedis</taxon>
        <taxon>Mucoromycota</taxon>
        <taxon>Glomeromycotina</taxon>
        <taxon>Glomeromycetes</taxon>
        <taxon>Diversisporales</taxon>
        <taxon>Acaulosporaceae</taxon>
        <taxon>Acaulospora</taxon>
    </lineage>
</organism>
<dbReference type="AlphaFoldDB" id="A0A9N9H7H6"/>
<dbReference type="InterPro" id="IPR036864">
    <property type="entry name" value="Zn2-C6_fun-type_DNA-bd_sf"/>
</dbReference>
<dbReference type="CDD" id="cd00067">
    <property type="entry name" value="GAL4"/>
    <property type="match status" value="1"/>
</dbReference>
<dbReference type="SMART" id="SM00066">
    <property type="entry name" value="GAL4"/>
    <property type="match status" value="1"/>
</dbReference>
<feature type="compositionally biased region" description="Polar residues" evidence="1">
    <location>
        <begin position="55"/>
        <end position="64"/>
    </location>
</feature>
<dbReference type="Pfam" id="PF00172">
    <property type="entry name" value="Zn_clus"/>
    <property type="match status" value="1"/>
</dbReference>
<dbReference type="PROSITE" id="PS50048">
    <property type="entry name" value="ZN2_CY6_FUNGAL_2"/>
    <property type="match status" value="1"/>
</dbReference>
<evidence type="ECO:0000256" key="1">
    <source>
        <dbReference type="SAM" id="MobiDB-lite"/>
    </source>
</evidence>
<evidence type="ECO:0000313" key="4">
    <source>
        <dbReference type="Proteomes" id="UP000789342"/>
    </source>
</evidence>
<dbReference type="GO" id="GO:0008270">
    <property type="term" value="F:zinc ion binding"/>
    <property type="evidence" value="ECO:0007669"/>
    <property type="project" value="InterPro"/>
</dbReference>
<protein>
    <submittedName>
        <fullName evidence="3">10967_t:CDS:1</fullName>
    </submittedName>
</protein>
<feature type="region of interest" description="Disordered" evidence="1">
    <location>
        <begin position="49"/>
        <end position="78"/>
    </location>
</feature>
<dbReference type="Proteomes" id="UP000789342">
    <property type="component" value="Unassembled WGS sequence"/>
</dbReference>
<proteinExistence type="predicted"/>
<dbReference type="SUPFAM" id="SSF57701">
    <property type="entry name" value="Zn2/Cys6 DNA-binding domain"/>
    <property type="match status" value="1"/>
</dbReference>
<gene>
    <name evidence="3" type="ORF">AMORRO_LOCUS10329</name>
</gene>
<dbReference type="OrthoDB" id="5575144at2759"/>
<dbReference type="EMBL" id="CAJVPV010011236">
    <property type="protein sequence ID" value="CAG8659183.1"/>
    <property type="molecule type" value="Genomic_DNA"/>
</dbReference>
<name>A0A9N9H7H6_9GLOM</name>
<evidence type="ECO:0000313" key="3">
    <source>
        <dbReference type="EMBL" id="CAG8659183.1"/>
    </source>
</evidence>
<accession>A0A9N9H7H6</accession>